<dbReference type="GO" id="GO:0048731">
    <property type="term" value="P:system development"/>
    <property type="evidence" value="ECO:0007669"/>
    <property type="project" value="UniProtKB-ARBA"/>
</dbReference>
<dbReference type="NCBIfam" id="TIGR00756">
    <property type="entry name" value="PPR"/>
    <property type="match status" value="7"/>
</dbReference>
<feature type="repeat" description="PPR" evidence="3">
    <location>
        <begin position="710"/>
        <end position="744"/>
    </location>
</feature>
<evidence type="ECO:0008006" key="6">
    <source>
        <dbReference type="Google" id="ProtNLM"/>
    </source>
</evidence>
<dbReference type="FunFam" id="1.25.40.10:FF:000344">
    <property type="entry name" value="Pentatricopeptide repeat-containing protein"/>
    <property type="match status" value="1"/>
</dbReference>
<proteinExistence type="inferred from homology"/>
<dbReference type="GO" id="GO:0009451">
    <property type="term" value="P:RNA modification"/>
    <property type="evidence" value="ECO:0007669"/>
    <property type="project" value="InterPro"/>
</dbReference>
<dbReference type="InterPro" id="IPR011990">
    <property type="entry name" value="TPR-like_helical_dom_sf"/>
</dbReference>
<evidence type="ECO:0000313" key="4">
    <source>
        <dbReference type="EMBL" id="KAH7435554.1"/>
    </source>
</evidence>
<organism evidence="4 5">
    <name type="scientific">Ceratopteris richardii</name>
    <name type="common">Triangle waterfern</name>
    <dbReference type="NCBI Taxonomy" id="49495"/>
    <lineage>
        <taxon>Eukaryota</taxon>
        <taxon>Viridiplantae</taxon>
        <taxon>Streptophyta</taxon>
        <taxon>Embryophyta</taxon>
        <taxon>Tracheophyta</taxon>
        <taxon>Polypodiopsida</taxon>
        <taxon>Polypodiidae</taxon>
        <taxon>Polypodiales</taxon>
        <taxon>Pteridineae</taxon>
        <taxon>Pteridaceae</taxon>
        <taxon>Parkerioideae</taxon>
        <taxon>Ceratopteris</taxon>
    </lineage>
</organism>
<dbReference type="InterPro" id="IPR046960">
    <property type="entry name" value="PPR_At4g14850-like_plant"/>
</dbReference>
<sequence length="954" mass="105709">MNAQIRSYIKNTNLEDAFIIYQKLYKSSLPIDEGTFLALLKGCTQFNDLSKGSIIHAHIVEKGLFESHPLIGNTLVNMYAKCGTFAKAQEVFDELPVRDVVSWNVFLGGLVKHGYSELAFDYFEHMQIEGLSPDGATYVGMLKACGSIGAADKGGQLLIEIAAKGLSETNIIVGNALLDMYFKCGLPSEAHLVFNNLDFRDIVSWNTLMVGYINNEQPEKALKLYEKMQLDNVIPNVATHVCGVKACGLVGATVNGQEIHAELSRCYLLEKNIVVGNSLIDMYAKWGWVAKAQEVFDKLTRVDVQSWNALISGYSQMEYGEEILKCFNKMQSIGVVPDAITYVMSLKACASIGDAEKGNEIHCDIERLGVAKENIVIGTALLDMYAKCGWLAHAQEVFNDFPTRDLISWNALIAGYVDNENAQEVFVCLEQMYEEKISPNSATFAWCLKACGILKMPGKGCEFHAEIARKGWLDSDILLSNSLVEMFAKCGWLNAAQEIFNKLFARDAACWTALIEGYNDIGYGEEGLRYFEQMQLEGIIPDGVSMACALKSCGSIQAAQQGKALHAKWVATGVLESDFIAGSVLVCMYADCGLLREAQIAFNSFQVRDNVSWNSLIASYTRYELEKEAYYCIEEMETEGVKADMITEICRLRACFDSNKVDESKGIYDDKSIGSFKNDLFLCNTLVDVYAKSGCLLQALELVNSLPNRDIISWNTLISGFNRHECNEYVIHCLQQIDSDGILPDNVTFVSGLKACGKICATKKGTELHAEIARRGLFESDVLMSNALMDMYVKCGSILKAEEVFDCITSRDLISWNTLISGFMLSGDNGRVFSLFDRMRREGQQPDSATFASILRCCSQAVQMERCELLLESMGKYFGISPSLKHYTCVIGLLARCGCLHQAAFRIINLPFDPDTIVLLTVLDACRKLGIKQLGQINGYTKHPGKSSVAALLF</sequence>
<dbReference type="EMBL" id="CM035411">
    <property type="protein sequence ID" value="KAH7435554.1"/>
    <property type="molecule type" value="Genomic_DNA"/>
</dbReference>
<dbReference type="FunFam" id="1.25.40.10:FF:000205">
    <property type="entry name" value="Pentatricopeptide repeat-containing protein, mitochondrial"/>
    <property type="match status" value="1"/>
</dbReference>
<accession>A0A8T2UQ93</accession>
<dbReference type="OrthoDB" id="822380at2759"/>
<dbReference type="PANTHER" id="PTHR47926">
    <property type="entry name" value="PENTATRICOPEPTIDE REPEAT-CONTAINING PROTEIN"/>
    <property type="match status" value="1"/>
</dbReference>
<dbReference type="Pfam" id="PF01535">
    <property type="entry name" value="PPR"/>
    <property type="match status" value="9"/>
</dbReference>
<dbReference type="Pfam" id="PF13041">
    <property type="entry name" value="PPR_2"/>
    <property type="match status" value="5"/>
</dbReference>
<comment type="similarity">
    <text evidence="2">Belongs to the PPR family. PCMP-E subfamily.</text>
</comment>
<feature type="repeat" description="PPR" evidence="3">
    <location>
        <begin position="507"/>
        <end position="541"/>
    </location>
</feature>
<dbReference type="AlphaFoldDB" id="A0A8T2UQ93"/>
<feature type="repeat" description="PPR" evidence="3">
    <location>
        <begin position="99"/>
        <end position="133"/>
    </location>
</feature>
<feature type="repeat" description="PPR" evidence="3">
    <location>
        <begin position="303"/>
        <end position="337"/>
    </location>
</feature>
<evidence type="ECO:0000256" key="1">
    <source>
        <dbReference type="ARBA" id="ARBA00022737"/>
    </source>
</evidence>
<dbReference type="Proteomes" id="UP000825935">
    <property type="component" value="Chromosome 6"/>
</dbReference>
<evidence type="ECO:0000313" key="5">
    <source>
        <dbReference type="Proteomes" id="UP000825935"/>
    </source>
</evidence>
<feature type="repeat" description="PPR" evidence="3">
    <location>
        <begin position="609"/>
        <end position="643"/>
    </location>
</feature>
<feature type="repeat" description="PPR" evidence="3">
    <location>
        <begin position="201"/>
        <end position="235"/>
    </location>
</feature>
<dbReference type="InterPro" id="IPR002885">
    <property type="entry name" value="PPR_rpt"/>
</dbReference>
<dbReference type="PROSITE" id="PS51375">
    <property type="entry name" value="PPR"/>
    <property type="match status" value="8"/>
</dbReference>
<feature type="repeat" description="PPR" evidence="3">
    <location>
        <begin position="812"/>
        <end position="846"/>
    </location>
</feature>
<gene>
    <name evidence="4" type="ORF">KP509_06G069000</name>
</gene>
<dbReference type="GO" id="GO:0005739">
    <property type="term" value="C:mitochondrion"/>
    <property type="evidence" value="ECO:0007669"/>
    <property type="project" value="UniProtKB-ARBA"/>
</dbReference>
<name>A0A8T2UQ93_CERRI</name>
<protein>
    <recommendedName>
        <fullName evidence="6">Pentatricopeptide repeat-containing protein</fullName>
    </recommendedName>
</protein>
<dbReference type="GO" id="GO:0003723">
    <property type="term" value="F:RNA binding"/>
    <property type="evidence" value="ECO:0007669"/>
    <property type="project" value="InterPro"/>
</dbReference>
<evidence type="ECO:0000256" key="2">
    <source>
        <dbReference type="ARBA" id="ARBA00061659"/>
    </source>
</evidence>
<dbReference type="FunFam" id="1.25.40.10:FF:000381">
    <property type="entry name" value="Pentatricopeptide repeat-containing protein"/>
    <property type="match status" value="1"/>
</dbReference>
<feature type="repeat" description="PPR" evidence="3">
    <location>
        <begin position="405"/>
        <end position="439"/>
    </location>
</feature>
<dbReference type="FunFam" id="1.25.40.10:FF:000158">
    <property type="entry name" value="pentatricopeptide repeat-containing protein At2g33680"/>
    <property type="match status" value="1"/>
</dbReference>
<dbReference type="Gene3D" id="1.25.40.10">
    <property type="entry name" value="Tetratricopeptide repeat domain"/>
    <property type="match status" value="6"/>
</dbReference>
<evidence type="ECO:0000256" key="3">
    <source>
        <dbReference type="PROSITE-ProRule" id="PRU00708"/>
    </source>
</evidence>
<keyword evidence="1" id="KW-0677">Repeat</keyword>
<reference evidence="4" key="1">
    <citation type="submission" date="2021-08" db="EMBL/GenBank/DDBJ databases">
        <title>WGS assembly of Ceratopteris richardii.</title>
        <authorList>
            <person name="Marchant D.B."/>
            <person name="Chen G."/>
            <person name="Jenkins J."/>
            <person name="Shu S."/>
            <person name="Leebens-Mack J."/>
            <person name="Grimwood J."/>
            <person name="Schmutz J."/>
            <person name="Soltis P."/>
            <person name="Soltis D."/>
            <person name="Chen Z.-H."/>
        </authorList>
    </citation>
    <scope>NUCLEOTIDE SEQUENCE</scope>
    <source>
        <strain evidence="4">Whitten #5841</strain>
        <tissue evidence="4">Leaf</tissue>
    </source>
</reference>
<comment type="caution">
    <text evidence="4">The sequence shown here is derived from an EMBL/GenBank/DDBJ whole genome shotgun (WGS) entry which is preliminary data.</text>
</comment>
<dbReference type="EMBL" id="CM035411">
    <property type="protein sequence ID" value="KAH7435548.1"/>
    <property type="molecule type" value="Genomic_DNA"/>
</dbReference>
<keyword evidence="5" id="KW-1185">Reference proteome</keyword>